<accession>A0A1I1N283</accession>
<feature type="transmembrane region" description="Helical" evidence="2">
    <location>
        <begin position="107"/>
        <end position="128"/>
    </location>
</feature>
<dbReference type="SUPFAM" id="SSF55781">
    <property type="entry name" value="GAF domain-like"/>
    <property type="match status" value="1"/>
</dbReference>
<feature type="transmembrane region" description="Helical" evidence="2">
    <location>
        <begin position="83"/>
        <end position="100"/>
    </location>
</feature>
<gene>
    <name evidence="4" type="ORF">SAMN05421780_11165</name>
</gene>
<evidence type="ECO:0000313" key="4">
    <source>
        <dbReference type="EMBL" id="SFC87910.1"/>
    </source>
</evidence>
<evidence type="ECO:0000259" key="3">
    <source>
        <dbReference type="Pfam" id="PF13185"/>
    </source>
</evidence>
<dbReference type="Gene3D" id="3.30.450.40">
    <property type="match status" value="1"/>
</dbReference>
<dbReference type="EMBL" id="FOLE01000011">
    <property type="protein sequence ID" value="SFC87910.1"/>
    <property type="molecule type" value="Genomic_DNA"/>
</dbReference>
<dbReference type="STRING" id="927664.SAMN05421780_11165"/>
<dbReference type="InterPro" id="IPR003018">
    <property type="entry name" value="GAF"/>
</dbReference>
<feature type="transmembrane region" description="Helical" evidence="2">
    <location>
        <begin position="134"/>
        <end position="154"/>
    </location>
</feature>
<reference evidence="4 5" key="1">
    <citation type="submission" date="2016-10" db="EMBL/GenBank/DDBJ databases">
        <authorList>
            <person name="de Groot N.N."/>
        </authorList>
    </citation>
    <scope>NUCLEOTIDE SEQUENCE [LARGE SCALE GENOMIC DNA]</scope>
    <source>
        <strain evidence="4 5">DSM 6793</strain>
    </source>
</reference>
<evidence type="ECO:0000313" key="5">
    <source>
        <dbReference type="Proteomes" id="UP000199514"/>
    </source>
</evidence>
<dbReference type="Pfam" id="PF13185">
    <property type="entry name" value="GAF_2"/>
    <property type="match status" value="1"/>
</dbReference>
<keyword evidence="1" id="KW-0175">Coiled coil</keyword>
<feature type="coiled-coil region" evidence="1">
    <location>
        <begin position="236"/>
        <end position="263"/>
    </location>
</feature>
<feature type="transmembrane region" description="Helical" evidence="2">
    <location>
        <begin position="56"/>
        <end position="77"/>
    </location>
</feature>
<proteinExistence type="predicted"/>
<protein>
    <submittedName>
        <fullName evidence="4">GAF domain-containing protein</fullName>
    </submittedName>
</protein>
<feature type="transmembrane region" description="Helical" evidence="2">
    <location>
        <begin position="199"/>
        <end position="217"/>
    </location>
</feature>
<feature type="domain" description="GAF" evidence="3">
    <location>
        <begin position="292"/>
        <end position="417"/>
    </location>
</feature>
<keyword evidence="2" id="KW-1133">Transmembrane helix</keyword>
<keyword evidence="5" id="KW-1185">Reference proteome</keyword>
<dbReference type="Proteomes" id="UP000199514">
    <property type="component" value="Unassembled WGS sequence"/>
</dbReference>
<keyword evidence="2" id="KW-0812">Transmembrane</keyword>
<name>A0A1I1N283_9BACT</name>
<dbReference type="InterPro" id="IPR029016">
    <property type="entry name" value="GAF-like_dom_sf"/>
</dbReference>
<dbReference type="AlphaFoldDB" id="A0A1I1N283"/>
<evidence type="ECO:0000256" key="1">
    <source>
        <dbReference type="SAM" id="Coils"/>
    </source>
</evidence>
<feature type="transmembrane region" description="Helical" evidence="2">
    <location>
        <begin position="161"/>
        <end position="179"/>
    </location>
</feature>
<sequence>MQSIALAEYLTFTIVLLVTLFHFKPNTFHLAMNIVHLIKNAGISDKNPDWLNAKIGLSNTIALIFIPVCIAFTVVIYLFMYPLLWLIGLATAAFVLAPVLNHIGQHIAARMAVVFTPFSVVMISGAYFSQHETAPPYGLWGMAFAFLAFTFALFDHRERTIQIAGVIAISIALFTFKVYEPLFNNTEGIDLKFVFSTEYTLMCTATGILAIVSALILQQNFVIASEENNMMLVNSLAEKQTQMEESEATLKNTLSEVQKAREDEQSRTWVSNGVAQLTALTREEENGSSMNDKILSFIIKYLNANQGAFYEIAFDDKNSTKPYISLKAVYAYDRKKHAEQQRIEIGQGLVGQCYLEKTTTRLKKLPQDYVRITSGLGDATPSFLAIVPLIYNREVEGIIEVASFKELTAAQIEFMEKGGEALASYIKAYRTNKQTLQLLETSQIQAEEMRSAEEEMRQNMEELAATQEEMERKQREIERQNEIMQAKEAAMEAMIEQLQAAKKEIEEVRATEKARTQEQIERRNQIMQQAVTQFKKKEQDLLAKIEAQAQQITALQTQPH</sequence>
<organism evidence="4 5">
    <name type="scientific">Flexibacter flexilis DSM 6793</name>
    <dbReference type="NCBI Taxonomy" id="927664"/>
    <lineage>
        <taxon>Bacteria</taxon>
        <taxon>Pseudomonadati</taxon>
        <taxon>Bacteroidota</taxon>
        <taxon>Cytophagia</taxon>
        <taxon>Cytophagales</taxon>
        <taxon>Flexibacteraceae</taxon>
        <taxon>Flexibacter</taxon>
    </lineage>
</organism>
<feature type="transmembrane region" description="Helical" evidence="2">
    <location>
        <begin position="6"/>
        <end position="23"/>
    </location>
</feature>
<feature type="coiled-coil region" evidence="1">
    <location>
        <begin position="439"/>
        <end position="555"/>
    </location>
</feature>
<evidence type="ECO:0000256" key="2">
    <source>
        <dbReference type="SAM" id="Phobius"/>
    </source>
</evidence>
<keyword evidence="2" id="KW-0472">Membrane</keyword>